<evidence type="ECO:0000313" key="2">
    <source>
        <dbReference type="Proteomes" id="UP001232148"/>
    </source>
</evidence>
<protein>
    <submittedName>
        <fullName evidence="1">Uncharacterized protein</fullName>
    </submittedName>
</protein>
<organism evidence="1 2">
    <name type="scientific">Colletotrichum zoysiae</name>
    <dbReference type="NCBI Taxonomy" id="1216348"/>
    <lineage>
        <taxon>Eukaryota</taxon>
        <taxon>Fungi</taxon>
        <taxon>Dikarya</taxon>
        <taxon>Ascomycota</taxon>
        <taxon>Pezizomycotina</taxon>
        <taxon>Sordariomycetes</taxon>
        <taxon>Hypocreomycetidae</taxon>
        <taxon>Glomerellales</taxon>
        <taxon>Glomerellaceae</taxon>
        <taxon>Colletotrichum</taxon>
        <taxon>Colletotrichum graminicola species complex</taxon>
    </lineage>
</organism>
<keyword evidence="2" id="KW-1185">Reference proteome</keyword>
<proteinExistence type="predicted"/>
<gene>
    <name evidence="1" type="ORF">LX32DRAFT_650453</name>
</gene>
<dbReference type="EMBL" id="MU842836">
    <property type="protein sequence ID" value="KAK2031887.1"/>
    <property type="molecule type" value="Genomic_DNA"/>
</dbReference>
<sequence>MAMPLADPPTGRIVTGVPGGSPLWSGRPSARYHAQDPAGVQLPTPNVDASSFFAGITAASKGFHHSLALSAIFVTRHVHCSSRPQSQTPAATGRMVSITKGPHGAQRTTVCVHTVRPLPRCVRNCYPSGGINAGTGAELSILAAAYRKQSPSEDSQSSRVSS</sequence>
<evidence type="ECO:0000313" key="1">
    <source>
        <dbReference type="EMBL" id="KAK2031887.1"/>
    </source>
</evidence>
<dbReference type="AlphaFoldDB" id="A0AAD9M4S4"/>
<accession>A0AAD9M4S4</accession>
<dbReference type="Proteomes" id="UP001232148">
    <property type="component" value="Unassembled WGS sequence"/>
</dbReference>
<name>A0AAD9M4S4_9PEZI</name>
<reference evidence="1" key="1">
    <citation type="submission" date="2021-06" db="EMBL/GenBank/DDBJ databases">
        <title>Comparative genomics, transcriptomics and evolutionary studies reveal genomic signatures of adaptation to plant cell wall in hemibiotrophic fungi.</title>
        <authorList>
            <consortium name="DOE Joint Genome Institute"/>
            <person name="Baroncelli R."/>
            <person name="Diaz J.F."/>
            <person name="Benocci T."/>
            <person name="Peng M."/>
            <person name="Battaglia E."/>
            <person name="Haridas S."/>
            <person name="Andreopoulos W."/>
            <person name="Labutti K."/>
            <person name="Pangilinan J."/>
            <person name="Floch G.L."/>
            <person name="Makela M.R."/>
            <person name="Henrissat B."/>
            <person name="Grigoriev I.V."/>
            <person name="Crouch J.A."/>
            <person name="De Vries R.P."/>
            <person name="Sukno S.A."/>
            <person name="Thon M.R."/>
        </authorList>
    </citation>
    <scope>NUCLEOTIDE SEQUENCE</scope>
    <source>
        <strain evidence="1">MAFF235873</strain>
    </source>
</reference>
<comment type="caution">
    <text evidence="1">The sequence shown here is derived from an EMBL/GenBank/DDBJ whole genome shotgun (WGS) entry which is preliminary data.</text>
</comment>